<dbReference type="OrthoDB" id="9794782at2"/>
<dbReference type="CDD" id="cd00293">
    <property type="entry name" value="USP-like"/>
    <property type="match status" value="2"/>
</dbReference>
<accession>A0A0U9HM09</accession>
<evidence type="ECO:0000256" key="1">
    <source>
        <dbReference type="ARBA" id="ARBA00008791"/>
    </source>
</evidence>
<dbReference type="InterPro" id="IPR006015">
    <property type="entry name" value="Universal_stress_UspA"/>
</dbReference>
<dbReference type="PANTHER" id="PTHR46268:SF6">
    <property type="entry name" value="UNIVERSAL STRESS PROTEIN UP12"/>
    <property type="match status" value="1"/>
</dbReference>
<dbReference type="Gene3D" id="3.40.50.620">
    <property type="entry name" value="HUPs"/>
    <property type="match status" value="2"/>
</dbReference>
<dbReference type="EMBL" id="BCNO01000001">
    <property type="protein sequence ID" value="GAQ94158.1"/>
    <property type="molecule type" value="Genomic_DNA"/>
</dbReference>
<organism evidence="3 4">
    <name type="scientific">Thermodesulfovibrio aggregans</name>
    <dbReference type="NCBI Taxonomy" id="86166"/>
    <lineage>
        <taxon>Bacteria</taxon>
        <taxon>Pseudomonadati</taxon>
        <taxon>Nitrospirota</taxon>
        <taxon>Thermodesulfovibrionia</taxon>
        <taxon>Thermodesulfovibrionales</taxon>
        <taxon>Thermodesulfovibrionaceae</taxon>
        <taxon>Thermodesulfovibrio</taxon>
    </lineage>
</organism>
<dbReference type="InterPro" id="IPR006016">
    <property type="entry name" value="UspA"/>
</dbReference>
<evidence type="ECO:0000313" key="4">
    <source>
        <dbReference type="Proteomes" id="UP000054976"/>
    </source>
</evidence>
<comment type="similarity">
    <text evidence="1">Belongs to the universal stress protein A family.</text>
</comment>
<evidence type="ECO:0000313" key="3">
    <source>
        <dbReference type="EMBL" id="GAQ94158.1"/>
    </source>
</evidence>
<dbReference type="PANTHER" id="PTHR46268">
    <property type="entry name" value="STRESS RESPONSE PROTEIN NHAX"/>
    <property type="match status" value="1"/>
</dbReference>
<dbReference type="STRING" id="86166.TAGGR_1336"/>
<keyword evidence="4" id="KW-1185">Reference proteome</keyword>
<dbReference type="Proteomes" id="UP000054976">
    <property type="component" value="Unassembled WGS sequence"/>
</dbReference>
<dbReference type="AlphaFoldDB" id="A0A0U9HM09"/>
<evidence type="ECO:0000259" key="2">
    <source>
        <dbReference type="Pfam" id="PF00582"/>
    </source>
</evidence>
<comment type="caution">
    <text evidence="3">The sequence shown here is derived from an EMBL/GenBank/DDBJ whole genome shotgun (WGS) entry which is preliminary data.</text>
</comment>
<feature type="domain" description="UspA" evidence="2">
    <location>
        <begin position="147"/>
        <end position="278"/>
    </location>
</feature>
<dbReference type="Pfam" id="PF00582">
    <property type="entry name" value="Usp"/>
    <property type="match status" value="2"/>
</dbReference>
<sequence>MKVEKIYVALDFKSATKSVLSHALWLSQTFDCKKLCLFHIMEYTLTPPAYLMPYINKEKQKAEATLKSLVEEIAIYKLDVDIKVVFGRLIESIKEVIKDEKAIAAIGFKTHITRPSTSERILKGLRIPVLIVKGEDFKEISPQAIKVKRILCPIDFSSYSLRALEIAKEVAKKWNCQLKVLHVVPEQKIKMIIEEPSEVEKYIENLREEASGEIEKIDKNLQYEILSGSPAEEILKKSKETDLIVIGSKGRSYTEAVIIGSVAEAVIKNSSTPVLLVH</sequence>
<dbReference type="RefSeq" id="WP_059175631.1">
    <property type="nucleotide sequence ID" value="NZ_BCNO01000001.1"/>
</dbReference>
<dbReference type="SUPFAM" id="SSF52402">
    <property type="entry name" value="Adenine nucleotide alpha hydrolases-like"/>
    <property type="match status" value="2"/>
</dbReference>
<protein>
    <submittedName>
        <fullName evidence="3">Nucleotide-binding universal stress protein, UspA family</fullName>
    </submittedName>
</protein>
<dbReference type="PRINTS" id="PR01438">
    <property type="entry name" value="UNVRSLSTRESS"/>
</dbReference>
<gene>
    <name evidence="3" type="ORF">TAGGR_1336</name>
</gene>
<feature type="domain" description="UspA" evidence="2">
    <location>
        <begin position="4"/>
        <end position="133"/>
    </location>
</feature>
<proteinExistence type="inferred from homology"/>
<dbReference type="InterPro" id="IPR014729">
    <property type="entry name" value="Rossmann-like_a/b/a_fold"/>
</dbReference>
<reference evidence="4" key="1">
    <citation type="submission" date="2016-01" db="EMBL/GenBank/DDBJ databases">
        <title>Draft genome sequence of Thermodesulfovibrio aggregans strain TGE-P1.</title>
        <authorList>
            <person name="Sekiguchi Y."/>
            <person name="Ohashi A."/>
            <person name="Matsuura N."/>
            <person name="Tourlousse M.D."/>
        </authorList>
    </citation>
    <scope>NUCLEOTIDE SEQUENCE [LARGE SCALE GENOMIC DNA]</scope>
    <source>
        <strain evidence="4">TGE-P1</strain>
    </source>
</reference>
<name>A0A0U9HM09_9BACT</name>